<keyword evidence="3" id="KW-0614">Plasmid</keyword>
<evidence type="ECO:0000256" key="1">
    <source>
        <dbReference type="ARBA" id="ARBA00023125"/>
    </source>
</evidence>
<evidence type="ECO:0000313" key="3">
    <source>
        <dbReference type="EMBL" id="QIA88689.1"/>
    </source>
</evidence>
<accession>A0A9X7T5N4</accession>
<evidence type="ECO:0000313" key="4">
    <source>
        <dbReference type="Proteomes" id="UP000464749"/>
    </source>
</evidence>
<dbReference type="EMBL" id="CP040856">
    <property type="protein sequence ID" value="QIA88689.1"/>
    <property type="molecule type" value="Genomic_DNA"/>
</dbReference>
<geneLocation type="plasmid" evidence="3 4">
    <name>unnamed2</name>
</geneLocation>
<dbReference type="SMART" id="SM00530">
    <property type="entry name" value="HTH_XRE"/>
    <property type="match status" value="1"/>
</dbReference>
<dbReference type="Gene3D" id="1.10.260.40">
    <property type="entry name" value="lambda repressor-like DNA-binding domains"/>
    <property type="match status" value="1"/>
</dbReference>
<sequence>MTIGKQIRKYRKNQKLTLEQLAQLINQQDQSLNINKGRISRWENDMEQPRFSSVIALAKVFNISIDELANNDPEPEKVQLEISNNDFLTFQGKPLSQEELKYMTEQLAMYRSYKKNKRQNKKSSNFKS</sequence>
<dbReference type="RefSeq" id="WP_163589045.1">
    <property type="nucleotide sequence ID" value="NZ_CP040856.1"/>
</dbReference>
<name>A0A9X7T5N4_LACJH</name>
<evidence type="ECO:0000259" key="2">
    <source>
        <dbReference type="PROSITE" id="PS50943"/>
    </source>
</evidence>
<protein>
    <submittedName>
        <fullName evidence="3">Helix-turn-helix transcriptional regulator</fullName>
    </submittedName>
</protein>
<dbReference type="CDD" id="cd00093">
    <property type="entry name" value="HTH_XRE"/>
    <property type="match status" value="1"/>
</dbReference>
<dbReference type="Proteomes" id="UP000464749">
    <property type="component" value="Plasmid unnamed2"/>
</dbReference>
<organism evidence="3 4">
    <name type="scientific">Lactobacillus johnsonii</name>
    <dbReference type="NCBI Taxonomy" id="33959"/>
    <lineage>
        <taxon>Bacteria</taxon>
        <taxon>Bacillati</taxon>
        <taxon>Bacillota</taxon>
        <taxon>Bacilli</taxon>
        <taxon>Lactobacillales</taxon>
        <taxon>Lactobacillaceae</taxon>
        <taxon>Lactobacillus</taxon>
    </lineage>
</organism>
<dbReference type="AlphaFoldDB" id="A0A9X7T5N4"/>
<gene>
    <name evidence="3" type="ORF">FEE39_10630</name>
</gene>
<feature type="domain" description="HTH cro/C1-type" evidence="2">
    <location>
        <begin position="7"/>
        <end position="68"/>
    </location>
</feature>
<dbReference type="PANTHER" id="PTHR46558">
    <property type="entry name" value="TRACRIPTIONAL REGULATORY PROTEIN-RELATED-RELATED"/>
    <property type="match status" value="1"/>
</dbReference>
<dbReference type="Pfam" id="PF01381">
    <property type="entry name" value="HTH_3"/>
    <property type="match status" value="1"/>
</dbReference>
<dbReference type="PROSITE" id="PS50943">
    <property type="entry name" value="HTH_CROC1"/>
    <property type="match status" value="1"/>
</dbReference>
<dbReference type="GO" id="GO:0003677">
    <property type="term" value="F:DNA binding"/>
    <property type="evidence" value="ECO:0007669"/>
    <property type="project" value="UniProtKB-KW"/>
</dbReference>
<proteinExistence type="predicted"/>
<dbReference type="InterPro" id="IPR010982">
    <property type="entry name" value="Lambda_DNA-bd_dom_sf"/>
</dbReference>
<keyword evidence="1" id="KW-0238">DNA-binding</keyword>
<dbReference type="InterPro" id="IPR001387">
    <property type="entry name" value="Cro/C1-type_HTH"/>
</dbReference>
<dbReference type="PANTHER" id="PTHR46558:SF11">
    <property type="entry name" value="HTH-TYPE TRANSCRIPTIONAL REGULATOR XRE"/>
    <property type="match status" value="1"/>
</dbReference>
<reference evidence="3 4" key="1">
    <citation type="submission" date="2019-06" db="EMBL/GenBank/DDBJ databases">
        <title>Whole genome sequencing of Lactobacillus johnsonii strain G2A.</title>
        <authorList>
            <person name="Conlan S."/>
            <person name="Thomas P.J."/>
            <person name="Mullikin J."/>
            <person name="Singer J."/>
            <person name="Weaver C."/>
            <person name="Segre J.A."/>
        </authorList>
    </citation>
    <scope>NUCLEOTIDE SEQUENCE [LARGE SCALE GENOMIC DNA]</scope>
    <source>
        <strain evidence="3 4">G2A</strain>
        <plasmid evidence="3 4">unnamed2</plasmid>
    </source>
</reference>
<dbReference type="SUPFAM" id="SSF47413">
    <property type="entry name" value="lambda repressor-like DNA-binding domains"/>
    <property type="match status" value="1"/>
</dbReference>